<dbReference type="EnsemblPlants" id="AES71490">
    <property type="protein sequence ID" value="AES71490"/>
    <property type="gene ID" value="MTR_3g077520"/>
</dbReference>
<organism evidence="1 3">
    <name type="scientific">Medicago truncatula</name>
    <name type="common">Barrel medic</name>
    <name type="synonym">Medicago tribuloides</name>
    <dbReference type="NCBI Taxonomy" id="3880"/>
    <lineage>
        <taxon>Eukaryota</taxon>
        <taxon>Viridiplantae</taxon>
        <taxon>Streptophyta</taxon>
        <taxon>Embryophyta</taxon>
        <taxon>Tracheophyta</taxon>
        <taxon>Spermatophyta</taxon>
        <taxon>Magnoliopsida</taxon>
        <taxon>eudicotyledons</taxon>
        <taxon>Gunneridae</taxon>
        <taxon>Pentapetalae</taxon>
        <taxon>rosids</taxon>
        <taxon>fabids</taxon>
        <taxon>Fabales</taxon>
        <taxon>Fabaceae</taxon>
        <taxon>Papilionoideae</taxon>
        <taxon>50 kb inversion clade</taxon>
        <taxon>NPAAA clade</taxon>
        <taxon>Hologalegina</taxon>
        <taxon>IRL clade</taxon>
        <taxon>Trifolieae</taxon>
        <taxon>Medicago</taxon>
    </lineage>
</organism>
<evidence type="ECO:0000313" key="3">
    <source>
        <dbReference type="Proteomes" id="UP000002051"/>
    </source>
</evidence>
<evidence type="ECO:0000313" key="1">
    <source>
        <dbReference type="EMBL" id="AES71490.1"/>
    </source>
</evidence>
<evidence type="ECO:0000313" key="2">
    <source>
        <dbReference type="EnsemblPlants" id="AES71490"/>
    </source>
</evidence>
<dbReference type="AlphaFoldDB" id="G7J5D4"/>
<accession>G7J5D4</accession>
<dbReference type="PaxDb" id="3880-AES71490"/>
<gene>
    <name evidence="1" type="ordered locus">MTR_3g077520</name>
</gene>
<reference evidence="1 3" key="1">
    <citation type="journal article" date="2011" name="Nature">
        <title>The Medicago genome provides insight into the evolution of rhizobial symbioses.</title>
        <authorList>
            <person name="Young N.D."/>
            <person name="Debelle F."/>
            <person name="Oldroyd G.E."/>
            <person name="Geurts R."/>
            <person name="Cannon S.B."/>
            <person name="Udvardi M.K."/>
            <person name="Benedito V.A."/>
            <person name="Mayer K.F."/>
            <person name="Gouzy J."/>
            <person name="Schoof H."/>
            <person name="Van de Peer Y."/>
            <person name="Proost S."/>
            <person name="Cook D.R."/>
            <person name="Meyers B.C."/>
            <person name="Spannagl M."/>
            <person name="Cheung F."/>
            <person name="De Mita S."/>
            <person name="Krishnakumar V."/>
            <person name="Gundlach H."/>
            <person name="Zhou S."/>
            <person name="Mudge J."/>
            <person name="Bharti A.K."/>
            <person name="Murray J.D."/>
            <person name="Naoumkina M.A."/>
            <person name="Rosen B."/>
            <person name="Silverstein K.A."/>
            <person name="Tang H."/>
            <person name="Rombauts S."/>
            <person name="Zhao P.X."/>
            <person name="Zhou P."/>
            <person name="Barbe V."/>
            <person name="Bardou P."/>
            <person name="Bechner M."/>
            <person name="Bellec A."/>
            <person name="Berger A."/>
            <person name="Berges H."/>
            <person name="Bidwell S."/>
            <person name="Bisseling T."/>
            <person name="Choisne N."/>
            <person name="Couloux A."/>
            <person name="Denny R."/>
            <person name="Deshpande S."/>
            <person name="Dai X."/>
            <person name="Doyle J.J."/>
            <person name="Dudez A.M."/>
            <person name="Farmer A.D."/>
            <person name="Fouteau S."/>
            <person name="Franken C."/>
            <person name="Gibelin C."/>
            <person name="Gish J."/>
            <person name="Goldstein S."/>
            <person name="Gonzalez A.J."/>
            <person name="Green P.J."/>
            <person name="Hallab A."/>
            <person name="Hartog M."/>
            <person name="Hua A."/>
            <person name="Humphray S.J."/>
            <person name="Jeong D.H."/>
            <person name="Jing Y."/>
            <person name="Jocker A."/>
            <person name="Kenton S.M."/>
            <person name="Kim D.J."/>
            <person name="Klee K."/>
            <person name="Lai H."/>
            <person name="Lang C."/>
            <person name="Lin S."/>
            <person name="Macmil S.L."/>
            <person name="Magdelenat G."/>
            <person name="Matthews L."/>
            <person name="McCorrison J."/>
            <person name="Monaghan E.L."/>
            <person name="Mun J.H."/>
            <person name="Najar F.Z."/>
            <person name="Nicholson C."/>
            <person name="Noirot C."/>
            <person name="O'Bleness M."/>
            <person name="Paule C.R."/>
            <person name="Poulain J."/>
            <person name="Prion F."/>
            <person name="Qin B."/>
            <person name="Qu C."/>
            <person name="Retzel E.F."/>
            <person name="Riddle C."/>
            <person name="Sallet E."/>
            <person name="Samain S."/>
            <person name="Samson N."/>
            <person name="Sanders I."/>
            <person name="Saurat O."/>
            <person name="Scarpelli C."/>
            <person name="Schiex T."/>
            <person name="Segurens B."/>
            <person name="Severin A.J."/>
            <person name="Sherrier D.J."/>
            <person name="Shi R."/>
            <person name="Sims S."/>
            <person name="Singer S.R."/>
            <person name="Sinharoy S."/>
            <person name="Sterck L."/>
            <person name="Viollet A."/>
            <person name="Wang B.B."/>
            <person name="Wang K."/>
            <person name="Wang M."/>
            <person name="Wang X."/>
            <person name="Warfsmann J."/>
            <person name="Weissenbach J."/>
            <person name="White D.D."/>
            <person name="White J.D."/>
            <person name="Wiley G.B."/>
            <person name="Wincker P."/>
            <person name="Xing Y."/>
            <person name="Yang L."/>
            <person name="Yao Z."/>
            <person name="Ying F."/>
            <person name="Zhai J."/>
            <person name="Zhou L."/>
            <person name="Zuber A."/>
            <person name="Denarie J."/>
            <person name="Dixon R.A."/>
            <person name="May G.D."/>
            <person name="Schwartz D.C."/>
            <person name="Rogers J."/>
            <person name="Quetier F."/>
            <person name="Town C.D."/>
            <person name="Roe B.A."/>
        </authorList>
    </citation>
    <scope>NUCLEOTIDE SEQUENCE [LARGE SCALE GENOMIC DNA]</scope>
    <source>
        <strain evidence="1">A17</strain>
        <strain evidence="2 3">cv. Jemalong A17</strain>
    </source>
</reference>
<protein>
    <submittedName>
        <fullName evidence="1 2">Uncharacterized protein</fullName>
    </submittedName>
</protein>
<sequence>MRISVGVACNFFFGTKVRGWCPSPRPGRPSGSKSTYKDNYIYLPSKALTGLELRFSRIQDLSFYH</sequence>
<reference evidence="2" key="3">
    <citation type="submission" date="2015-04" db="UniProtKB">
        <authorList>
            <consortium name="EnsemblPlants"/>
        </authorList>
    </citation>
    <scope>IDENTIFICATION</scope>
    <source>
        <strain evidence="2">cv. Jemalong A17</strain>
    </source>
</reference>
<name>G7J5D4_MEDTR</name>
<dbReference type="HOGENOM" id="CLU_194801_0_0_1"/>
<reference evidence="1 3" key="2">
    <citation type="journal article" date="2014" name="BMC Genomics">
        <title>An improved genome release (version Mt4.0) for the model legume Medicago truncatula.</title>
        <authorList>
            <person name="Tang H."/>
            <person name="Krishnakumar V."/>
            <person name="Bidwell S."/>
            <person name="Rosen B."/>
            <person name="Chan A."/>
            <person name="Zhou S."/>
            <person name="Gentzbittel L."/>
            <person name="Childs K.L."/>
            <person name="Yandell M."/>
            <person name="Gundlach H."/>
            <person name="Mayer K.F."/>
            <person name="Schwartz D.C."/>
            <person name="Town C.D."/>
        </authorList>
    </citation>
    <scope>GENOME REANNOTATION</scope>
    <source>
        <strain evidence="2 3">cv. Jemalong A17</strain>
    </source>
</reference>
<dbReference type="Proteomes" id="UP000002051">
    <property type="component" value="Chromosome 3"/>
</dbReference>
<keyword evidence="3" id="KW-1185">Reference proteome</keyword>
<dbReference type="EMBL" id="CM001219">
    <property type="protein sequence ID" value="AES71490.1"/>
    <property type="molecule type" value="Genomic_DNA"/>
</dbReference>
<proteinExistence type="predicted"/>